<sequence length="68" mass="7880">MEAHFSIGRGTLKTLMPIWSLHSQQKSAQVSQRSRTAIYGMIYKDFITQEMMCDWDNRVLLSESTIVI</sequence>
<comment type="caution">
    <text evidence="1">The sequence shown here is derived from an EMBL/GenBank/DDBJ whole genome shotgun (WGS) entry which is preliminary data.</text>
</comment>
<gene>
    <name evidence="1" type="ORF">CYMTET_48331</name>
</gene>
<keyword evidence="2" id="KW-1185">Reference proteome</keyword>
<accession>A0AAE0EVQ1</accession>
<proteinExistence type="predicted"/>
<protein>
    <submittedName>
        <fullName evidence="1">Uncharacterized protein</fullName>
    </submittedName>
</protein>
<dbReference type="EMBL" id="LGRX02033276">
    <property type="protein sequence ID" value="KAK3241944.1"/>
    <property type="molecule type" value="Genomic_DNA"/>
</dbReference>
<evidence type="ECO:0000313" key="1">
    <source>
        <dbReference type="EMBL" id="KAK3241944.1"/>
    </source>
</evidence>
<evidence type="ECO:0000313" key="2">
    <source>
        <dbReference type="Proteomes" id="UP001190700"/>
    </source>
</evidence>
<organism evidence="1 2">
    <name type="scientific">Cymbomonas tetramitiformis</name>
    <dbReference type="NCBI Taxonomy" id="36881"/>
    <lineage>
        <taxon>Eukaryota</taxon>
        <taxon>Viridiplantae</taxon>
        <taxon>Chlorophyta</taxon>
        <taxon>Pyramimonadophyceae</taxon>
        <taxon>Pyramimonadales</taxon>
        <taxon>Pyramimonadaceae</taxon>
        <taxon>Cymbomonas</taxon>
    </lineage>
</organism>
<reference evidence="1 2" key="1">
    <citation type="journal article" date="2015" name="Genome Biol. Evol.">
        <title>Comparative Genomics of a Bacterivorous Green Alga Reveals Evolutionary Causalities and Consequences of Phago-Mixotrophic Mode of Nutrition.</title>
        <authorList>
            <person name="Burns J.A."/>
            <person name="Paasch A."/>
            <person name="Narechania A."/>
            <person name="Kim E."/>
        </authorList>
    </citation>
    <scope>NUCLEOTIDE SEQUENCE [LARGE SCALE GENOMIC DNA]</scope>
    <source>
        <strain evidence="1 2">PLY_AMNH</strain>
    </source>
</reference>
<dbReference type="Proteomes" id="UP001190700">
    <property type="component" value="Unassembled WGS sequence"/>
</dbReference>
<name>A0AAE0EVQ1_9CHLO</name>
<dbReference type="AlphaFoldDB" id="A0AAE0EVQ1"/>